<name>A0A152A7A4_TIELA</name>
<organism evidence="3 4">
    <name type="scientific">Tieghemostelium lacteum</name>
    <name type="common">Slime mold</name>
    <name type="synonym">Dictyostelium lacteum</name>
    <dbReference type="NCBI Taxonomy" id="361077"/>
    <lineage>
        <taxon>Eukaryota</taxon>
        <taxon>Amoebozoa</taxon>
        <taxon>Evosea</taxon>
        <taxon>Eumycetozoa</taxon>
        <taxon>Dictyostelia</taxon>
        <taxon>Dictyosteliales</taxon>
        <taxon>Raperosteliaceae</taxon>
        <taxon>Tieghemostelium</taxon>
    </lineage>
</organism>
<proteinExistence type="predicted"/>
<keyword evidence="4" id="KW-1185">Reference proteome</keyword>
<dbReference type="PROSITE" id="PS50105">
    <property type="entry name" value="SAM_DOMAIN"/>
    <property type="match status" value="1"/>
</dbReference>
<dbReference type="Pfam" id="PF07647">
    <property type="entry name" value="SAM_2"/>
    <property type="match status" value="1"/>
</dbReference>
<dbReference type="AlphaFoldDB" id="A0A152A7A4"/>
<feature type="compositionally biased region" description="Low complexity" evidence="1">
    <location>
        <begin position="10"/>
        <end position="23"/>
    </location>
</feature>
<evidence type="ECO:0000313" key="4">
    <source>
        <dbReference type="Proteomes" id="UP000076078"/>
    </source>
</evidence>
<dbReference type="EMBL" id="LODT01000004">
    <property type="protein sequence ID" value="KYR02074.1"/>
    <property type="molecule type" value="Genomic_DNA"/>
</dbReference>
<comment type="caution">
    <text evidence="3">The sequence shown here is derived from an EMBL/GenBank/DDBJ whole genome shotgun (WGS) entry which is preliminary data.</text>
</comment>
<sequence>MNKNNYKNQPTTETTTTPSSSTPINNDYKKWTIDQVYEWSQNQEDIRKYAENLKQQEIKGIDLESLTYNELVKEPLKFSAGSAKSLLRAIQQLTGNSKNQGICY</sequence>
<evidence type="ECO:0000313" key="3">
    <source>
        <dbReference type="EMBL" id="KYR02074.1"/>
    </source>
</evidence>
<accession>A0A152A7A4</accession>
<dbReference type="SUPFAM" id="SSF47769">
    <property type="entry name" value="SAM/Pointed domain"/>
    <property type="match status" value="1"/>
</dbReference>
<reference evidence="3 4" key="1">
    <citation type="submission" date="2015-12" db="EMBL/GenBank/DDBJ databases">
        <title>Dictyostelia acquired genes for synthesis and detection of signals that induce cell-type specialization by lateral gene transfer from prokaryotes.</title>
        <authorList>
            <person name="Gloeckner G."/>
            <person name="Schaap P."/>
        </authorList>
    </citation>
    <scope>NUCLEOTIDE SEQUENCE [LARGE SCALE GENOMIC DNA]</scope>
    <source>
        <strain evidence="3 4">TK</strain>
    </source>
</reference>
<protein>
    <recommendedName>
        <fullName evidence="2">SAM domain-containing protein</fullName>
    </recommendedName>
</protein>
<dbReference type="Gene3D" id="1.10.150.50">
    <property type="entry name" value="Transcription Factor, Ets-1"/>
    <property type="match status" value="1"/>
</dbReference>
<dbReference type="InterPro" id="IPR013761">
    <property type="entry name" value="SAM/pointed_sf"/>
</dbReference>
<gene>
    <name evidence="3" type="ORF">DLAC_00874</name>
</gene>
<feature type="domain" description="SAM" evidence="2">
    <location>
        <begin position="31"/>
        <end position="96"/>
    </location>
</feature>
<dbReference type="InParanoid" id="A0A152A7A4"/>
<dbReference type="InterPro" id="IPR001660">
    <property type="entry name" value="SAM"/>
</dbReference>
<evidence type="ECO:0000256" key="1">
    <source>
        <dbReference type="SAM" id="MobiDB-lite"/>
    </source>
</evidence>
<feature type="region of interest" description="Disordered" evidence="1">
    <location>
        <begin position="1"/>
        <end position="26"/>
    </location>
</feature>
<dbReference type="Proteomes" id="UP000076078">
    <property type="component" value="Unassembled WGS sequence"/>
</dbReference>
<evidence type="ECO:0000259" key="2">
    <source>
        <dbReference type="PROSITE" id="PS50105"/>
    </source>
</evidence>